<dbReference type="Proteomes" id="UP000032142">
    <property type="component" value="Unassembled WGS sequence"/>
</dbReference>
<organism evidence="1 2">
    <name type="scientific">Gossypium arboreum</name>
    <name type="common">Tree cotton</name>
    <name type="synonym">Gossypium nanking</name>
    <dbReference type="NCBI Taxonomy" id="29729"/>
    <lineage>
        <taxon>Eukaryota</taxon>
        <taxon>Viridiplantae</taxon>
        <taxon>Streptophyta</taxon>
        <taxon>Embryophyta</taxon>
        <taxon>Tracheophyta</taxon>
        <taxon>Spermatophyta</taxon>
        <taxon>Magnoliopsida</taxon>
        <taxon>eudicotyledons</taxon>
        <taxon>Gunneridae</taxon>
        <taxon>Pentapetalae</taxon>
        <taxon>rosids</taxon>
        <taxon>malvids</taxon>
        <taxon>Malvales</taxon>
        <taxon>Malvaceae</taxon>
        <taxon>Malvoideae</taxon>
        <taxon>Gossypium</taxon>
    </lineage>
</organism>
<protein>
    <submittedName>
        <fullName evidence="1">Uncharacterized protein</fullName>
    </submittedName>
</protein>
<name>A0A0B0Q375_GOSAR</name>
<dbReference type="EMBL" id="KN456736">
    <property type="protein sequence ID" value="KHG30436.1"/>
    <property type="molecule type" value="Genomic_DNA"/>
</dbReference>
<evidence type="ECO:0000313" key="2">
    <source>
        <dbReference type="Proteomes" id="UP000032142"/>
    </source>
</evidence>
<evidence type="ECO:0000313" key="1">
    <source>
        <dbReference type="EMBL" id="KHG30436.1"/>
    </source>
</evidence>
<proteinExistence type="predicted"/>
<accession>A0A0B0Q375</accession>
<gene>
    <name evidence="1" type="ORF">F383_10984</name>
</gene>
<reference evidence="2" key="1">
    <citation type="submission" date="2014-09" db="EMBL/GenBank/DDBJ databases">
        <authorList>
            <person name="Mudge J."/>
            <person name="Ramaraj T."/>
            <person name="Lindquist I.E."/>
            <person name="Bharti A.K."/>
            <person name="Sundararajan A."/>
            <person name="Cameron C.T."/>
            <person name="Woodward J.E."/>
            <person name="May G.D."/>
            <person name="Brubaker C."/>
            <person name="Broadhvest J."/>
            <person name="Wilkins T.A."/>
        </authorList>
    </citation>
    <scope>NUCLEOTIDE SEQUENCE</scope>
    <source>
        <strain evidence="2">cv. AKA8401</strain>
    </source>
</reference>
<keyword evidence="2" id="KW-1185">Reference proteome</keyword>
<dbReference type="AlphaFoldDB" id="A0A0B0Q375"/>
<sequence>MFDYFRPCLSLLEWHGRASILPV</sequence>